<proteinExistence type="predicted"/>
<comment type="caution">
    <text evidence="1">The sequence shown here is derived from an EMBL/GenBank/DDBJ whole genome shotgun (WGS) entry which is preliminary data.</text>
</comment>
<dbReference type="Proteomes" id="UP001434883">
    <property type="component" value="Unassembled WGS sequence"/>
</dbReference>
<organism evidence="1 2">
    <name type="scientific">Xenoophorus captivus</name>
    <dbReference type="NCBI Taxonomy" id="1517983"/>
    <lineage>
        <taxon>Eukaryota</taxon>
        <taxon>Metazoa</taxon>
        <taxon>Chordata</taxon>
        <taxon>Craniata</taxon>
        <taxon>Vertebrata</taxon>
        <taxon>Euteleostomi</taxon>
        <taxon>Actinopterygii</taxon>
        <taxon>Neopterygii</taxon>
        <taxon>Teleostei</taxon>
        <taxon>Neoteleostei</taxon>
        <taxon>Acanthomorphata</taxon>
        <taxon>Ovalentaria</taxon>
        <taxon>Atherinomorphae</taxon>
        <taxon>Cyprinodontiformes</taxon>
        <taxon>Goodeidae</taxon>
        <taxon>Xenoophorus</taxon>
    </lineage>
</organism>
<gene>
    <name evidence="1" type="ORF">XENOCAPTIV_004182</name>
</gene>
<name>A0ABV0RU27_9TELE</name>
<reference evidence="1 2" key="1">
    <citation type="submission" date="2021-06" db="EMBL/GenBank/DDBJ databases">
        <authorList>
            <person name="Palmer J.M."/>
        </authorList>
    </citation>
    <scope>NUCLEOTIDE SEQUENCE [LARGE SCALE GENOMIC DNA]</scope>
    <source>
        <strain evidence="1 2">XC_2019</strain>
        <tissue evidence="1">Muscle</tissue>
    </source>
</reference>
<sequence>GLSLCDVLGDLDGTVGGLPAGSGGLTTLRSRGPPWGDWVGLRGRIMLIGWVPFGTGPGLSSRTSLLVWGSWNKMEKQSEIYPNRL</sequence>
<accession>A0ABV0RU27</accession>
<protein>
    <submittedName>
        <fullName evidence="1">Uncharacterized protein</fullName>
    </submittedName>
</protein>
<keyword evidence="2" id="KW-1185">Reference proteome</keyword>
<evidence type="ECO:0000313" key="2">
    <source>
        <dbReference type="Proteomes" id="UP001434883"/>
    </source>
</evidence>
<dbReference type="EMBL" id="JAHRIN010058959">
    <property type="protein sequence ID" value="MEQ2211499.1"/>
    <property type="molecule type" value="Genomic_DNA"/>
</dbReference>
<evidence type="ECO:0000313" key="1">
    <source>
        <dbReference type="EMBL" id="MEQ2211499.1"/>
    </source>
</evidence>
<feature type="non-terminal residue" evidence="1">
    <location>
        <position position="1"/>
    </location>
</feature>